<name>A0ABS5ETC9_9PROT</name>
<reference evidence="2" key="1">
    <citation type="journal article" date="2021" name="Syst. Appl. Microbiol.">
        <title>Roseomonas hellenica sp. nov., isolated from roots of wild-growing Alkanna tinctoria.</title>
        <authorList>
            <person name="Rat A."/>
            <person name="Naranjo H.D."/>
            <person name="Lebbe L."/>
            <person name="Cnockaert M."/>
            <person name="Krigas N."/>
            <person name="Grigoriadou K."/>
            <person name="Maloupa E."/>
            <person name="Willems A."/>
        </authorList>
    </citation>
    <scope>NUCLEOTIDE SEQUENCE [LARGE SCALE GENOMIC DNA]</scope>
    <source>
        <strain evidence="2">LMG 31523</strain>
    </source>
</reference>
<dbReference type="Proteomes" id="UP001196870">
    <property type="component" value="Unassembled WGS sequence"/>
</dbReference>
<dbReference type="SUPFAM" id="SSF53955">
    <property type="entry name" value="Lysozyme-like"/>
    <property type="match status" value="1"/>
</dbReference>
<evidence type="ECO:0000313" key="2">
    <source>
        <dbReference type="Proteomes" id="UP001196870"/>
    </source>
</evidence>
<dbReference type="InterPro" id="IPR023346">
    <property type="entry name" value="Lysozyme-like_dom_sf"/>
</dbReference>
<dbReference type="Gene3D" id="1.10.530.10">
    <property type="match status" value="1"/>
</dbReference>
<keyword evidence="2" id="KW-1185">Reference proteome</keyword>
<dbReference type="EMBL" id="JAAGBB010000004">
    <property type="protein sequence ID" value="MBR0663561.1"/>
    <property type="molecule type" value="Genomic_DNA"/>
</dbReference>
<organism evidence="1 2">
    <name type="scientific">Plastoroseomonas hellenica</name>
    <dbReference type="NCBI Taxonomy" id="2687306"/>
    <lineage>
        <taxon>Bacteria</taxon>
        <taxon>Pseudomonadati</taxon>
        <taxon>Pseudomonadota</taxon>
        <taxon>Alphaproteobacteria</taxon>
        <taxon>Acetobacterales</taxon>
        <taxon>Acetobacteraceae</taxon>
        <taxon>Plastoroseomonas</taxon>
    </lineage>
</organism>
<proteinExistence type="predicted"/>
<comment type="caution">
    <text evidence="1">The sequence shown here is derived from an EMBL/GenBank/DDBJ whole genome shotgun (WGS) entry which is preliminary data.</text>
</comment>
<sequence length="189" mass="20560">MPTIPALTDEAVAPAGTPRAACLDALRTTEARYGLPPGLLVAIGLNESGLHAHALNINGRASFPESRQEAERLLRGAANRSYVMAGCLQINARVHARGEVWPLDPWAAADWAAQFLRTNYERSGDWAEVLRRWHGASPSNVATYVCRVRGKIEAVEPNSTIFANRGCGTSQLARLRRNGAQHLELAEAR</sequence>
<evidence type="ECO:0000313" key="1">
    <source>
        <dbReference type="EMBL" id="MBR0663561.1"/>
    </source>
</evidence>
<protein>
    <submittedName>
        <fullName evidence="1">Lytic transglycosylase domain-containing protein</fullName>
    </submittedName>
</protein>
<accession>A0ABS5ETC9</accession>
<gene>
    <name evidence="1" type="ORF">GXW71_04245</name>
</gene>